<proteinExistence type="predicted"/>
<organism evidence="1 2">
    <name type="scientific">Pseudoalteromonas piscicida</name>
    <dbReference type="NCBI Taxonomy" id="43662"/>
    <lineage>
        <taxon>Bacteria</taxon>
        <taxon>Pseudomonadati</taxon>
        <taxon>Pseudomonadota</taxon>
        <taxon>Gammaproteobacteria</taxon>
        <taxon>Alteromonadales</taxon>
        <taxon>Pseudoalteromonadaceae</taxon>
        <taxon>Pseudoalteromonas</taxon>
    </lineage>
</organism>
<evidence type="ECO:0000313" key="2">
    <source>
        <dbReference type="Proteomes" id="UP000228621"/>
    </source>
</evidence>
<keyword evidence="2" id="KW-1185">Reference proteome</keyword>
<dbReference type="AlphaFoldDB" id="A0A2A5JIR8"/>
<dbReference type="Proteomes" id="UP000228621">
    <property type="component" value="Unassembled WGS sequence"/>
</dbReference>
<dbReference type="EMBL" id="NKHF01000208">
    <property type="protein sequence ID" value="PCK29488.1"/>
    <property type="molecule type" value="Genomic_DNA"/>
</dbReference>
<protein>
    <submittedName>
        <fullName evidence="1">Uncharacterized protein</fullName>
    </submittedName>
</protein>
<gene>
    <name evidence="1" type="ORF">CEX98_22435</name>
</gene>
<reference evidence="2" key="1">
    <citation type="journal article" date="2019" name="Genome Announc.">
        <title>Draft Genome Sequence of Pseudoalteromonas piscicida Strain 36Y ROTHPW, an Hypersaline Seawater Isolate from the South Coast of Sonora, Mexico.</title>
        <authorList>
            <person name="Sanchez-Diaz R."/>
            <person name="Molina-Garza Z.J."/>
            <person name="Cruz-Suarez L.E."/>
            <person name="Selvin J."/>
            <person name="Kiran G.S."/>
            <person name="Ibarra-Gamez J.C."/>
            <person name="Gomez-Gil B."/>
            <person name="Galaviz-Silva L."/>
        </authorList>
    </citation>
    <scope>NUCLEOTIDE SEQUENCE [LARGE SCALE GENOMIC DNA]</scope>
    <source>
        <strain evidence="2">36Y_RITHPW</strain>
    </source>
</reference>
<name>A0A2A5JIR8_PSEO7</name>
<dbReference type="RefSeq" id="WP_099644152.1">
    <property type="nucleotide sequence ID" value="NZ_NKHF01000208.1"/>
</dbReference>
<sequence>MFRYKKVQPHYVQNIGLLELDLDPNATRVLIQNRYDLSVIWHAPVTVNPVITITTPLQYTVDPLLMVTIFDDGKNGAPPQFNAETIDRVQAALPGTIE</sequence>
<comment type="caution">
    <text evidence="1">The sequence shown here is derived from an EMBL/GenBank/DDBJ whole genome shotgun (WGS) entry which is preliminary data.</text>
</comment>
<evidence type="ECO:0000313" key="1">
    <source>
        <dbReference type="EMBL" id="PCK29488.1"/>
    </source>
</evidence>
<accession>A0A2A5JIR8</accession>
<dbReference type="OrthoDB" id="9937201at2"/>